<keyword evidence="1" id="KW-0175">Coiled coil</keyword>
<dbReference type="Proteomes" id="UP000825729">
    <property type="component" value="Unassembled WGS sequence"/>
</dbReference>
<comment type="caution">
    <text evidence="5">The sequence shown here is derived from an EMBL/GenBank/DDBJ whole genome shotgun (WGS) entry which is preliminary data.</text>
</comment>
<evidence type="ECO:0008006" key="7">
    <source>
        <dbReference type="Google" id="ProtNLM"/>
    </source>
</evidence>
<dbReference type="PANTHER" id="PTHR23054:SF26">
    <property type="entry name" value="ELECTRON TRANSPORTER"/>
    <property type="match status" value="1"/>
</dbReference>
<evidence type="ECO:0000313" key="5">
    <source>
        <dbReference type="EMBL" id="KAG9452276.1"/>
    </source>
</evidence>
<dbReference type="PANTHER" id="PTHR23054">
    <property type="entry name" value="TERNARY COMPLEX FACTOR MIP1, LEUCINE-ZIPPER-RELATED"/>
    <property type="match status" value="1"/>
</dbReference>
<evidence type="ECO:0000313" key="6">
    <source>
        <dbReference type="Proteomes" id="UP000825729"/>
    </source>
</evidence>
<feature type="compositionally biased region" description="Polar residues" evidence="2">
    <location>
        <begin position="109"/>
        <end position="118"/>
    </location>
</feature>
<name>A0AAV7EWK9_ARIFI</name>
<evidence type="ECO:0000259" key="3">
    <source>
        <dbReference type="Pfam" id="PF04784"/>
    </source>
</evidence>
<evidence type="ECO:0000259" key="4">
    <source>
        <dbReference type="Pfam" id="PF14389"/>
    </source>
</evidence>
<feature type="region of interest" description="Disordered" evidence="2">
    <location>
        <begin position="109"/>
        <end position="132"/>
    </location>
</feature>
<dbReference type="Pfam" id="PF04784">
    <property type="entry name" value="DUF547"/>
    <property type="match status" value="1"/>
</dbReference>
<protein>
    <recommendedName>
        <fullName evidence="7">Electron transporter</fullName>
    </recommendedName>
</protein>
<reference evidence="5 6" key="1">
    <citation type="submission" date="2021-07" db="EMBL/GenBank/DDBJ databases">
        <title>The Aristolochia fimbriata genome: insights into angiosperm evolution, floral development and chemical biosynthesis.</title>
        <authorList>
            <person name="Jiao Y."/>
        </authorList>
    </citation>
    <scope>NUCLEOTIDE SEQUENCE [LARGE SCALE GENOMIC DNA]</scope>
    <source>
        <strain evidence="5">IBCAS-2021</strain>
        <tissue evidence="5">Leaf</tissue>
    </source>
</reference>
<dbReference type="Pfam" id="PF14389">
    <property type="entry name" value="Lzipper-MIP1"/>
    <property type="match status" value="1"/>
</dbReference>
<feature type="coiled-coil region" evidence="1">
    <location>
        <begin position="132"/>
        <end position="198"/>
    </location>
</feature>
<dbReference type="AlphaFoldDB" id="A0AAV7EWK9"/>
<evidence type="ECO:0000256" key="2">
    <source>
        <dbReference type="SAM" id="MobiDB-lite"/>
    </source>
</evidence>
<dbReference type="InterPro" id="IPR025757">
    <property type="entry name" value="MIP1_Leuzipper"/>
</dbReference>
<evidence type="ECO:0000256" key="1">
    <source>
        <dbReference type="SAM" id="Coils"/>
    </source>
</evidence>
<dbReference type="EMBL" id="JAINDJ010000003">
    <property type="protein sequence ID" value="KAG9452276.1"/>
    <property type="molecule type" value="Genomic_DNA"/>
</dbReference>
<dbReference type="InterPro" id="IPR006869">
    <property type="entry name" value="DUF547"/>
</dbReference>
<proteinExistence type="predicted"/>
<accession>A0AAV7EWK9</accession>
<feature type="domain" description="Ternary complex factor MIP1 leucine-zipper" evidence="4">
    <location>
        <begin position="130"/>
        <end position="209"/>
    </location>
</feature>
<feature type="domain" description="DUF547" evidence="3">
    <location>
        <begin position="394"/>
        <end position="530"/>
    </location>
</feature>
<keyword evidence="6" id="KW-1185">Reference proteome</keyword>
<organism evidence="5 6">
    <name type="scientific">Aristolochia fimbriata</name>
    <name type="common">White veined hardy Dutchman's pipe vine</name>
    <dbReference type="NCBI Taxonomy" id="158543"/>
    <lineage>
        <taxon>Eukaryota</taxon>
        <taxon>Viridiplantae</taxon>
        <taxon>Streptophyta</taxon>
        <taxon>Embryophyta</taxon>
        <taxon>Tracheophyta</taxon>
        <taxon>Spermatophyta</taxon>
        <taxon>Magnoliopsida</taxon>
        <taxon>Magnoliidae</taxon>
        <taxon>Piperales</taxon>
        <taxon>Aristolochiaceae</taxon>
        <taxon>Aristolochia</taxon>
    </lineage>
</organism>
<gene>
    <name evidence="5" type="ORF">H6P81_005180</name>
</gene>
<sequence length="618" mass="68673">MKLLRWALRAGLGPGSTTADIGPGSSQGALISSIQNLAEATIGRGGRGIGGMEAVGEGRGCPGFSQIASKHNRSKSASEKNLDSAGCGSSHFHGKYSNVRQDLRAMLNNHGSKSPLNRDSTKRKAGASSINRASLENDIEQLQMRLSEERSMRVMLERAIGRASSTLSPGHRHFSAQTKELIHEIELLEEEVANREQHILSLYRSIFDQCLSGAPSEQSSVVTSPAHTKHEARKHPSIISSSFCSSKKFPLQSFQALSSSKDNGKKSSLSYNVKVQGKPLVEKNSMPRSLKDHLYQGPSELSEELVRCMATIYCWVCKADSTKTIKVCSPLPSKVSTNVVLPQGNSADGLKWPCKSMTEVSWISTDKNQYHRASYAISSYRVLVEQLERVNANQMENNAKLAFWINVYNSLVMHAFLTYGVPHGSLRRVALFHKAAYNIGGHIVTASVIEHSILCCRAPRASRWVEAILSTAMRKKFGEERQLQNAGFVLNSEPLTCFALCSGAFSDPVLKVYTALNVIEELESARRDYLQANVVVKKTTKVFLPKILERYAKETSIGSDELLRWVSENVDKKLQEAITKCTDPKGKRKMSQIIEWIPYDTRFRYVFSKELAEKPWWI</sequence>